<feature type="region of interest" description="Disordered" evidence="9">
    <location>
        <begin position="29"/>
        <end position="49"/>
    </location>
</feature>
<dbReference type="FunFam" id="1.10.1520.10:FF:000004">
    <property type="entry name" value="Endoribonuclease dicer-like 1"/>
    <property type="match status" value="1"/>
</dbReference>
<feature type="compositionally biased region" description="Low complexity" evidence="9">
    <location>
        <begin position="268"/>
        <end position="288"/>
    </location>
</feature>
<dbReference type="PROSITE" id="PS50142">
    <property type="entry name" value="RNASE_3_2"/>
    <property type="match status" value="1"/>
</dbReference>
<dbReference type="InterPro" id="IPR000999">
    <property type="entry name" value="RNase_III_dom"/>
</dbReference>
<dbReference type="EMBL" id="SMOL01000004">
    <property type="protein sequence ID" value="KAB2636561.1"/>
    <property type="molecule type" value="Genomic_DNA"/>
</dbReference>
<feature type="domain" description="RNase III" evidence="10">
    <location>
        <begin position="51"/>
        <end position="194"/>
    </location>
</feature>
<dbReference type="PROSITE" id="PS00517">
    <property type="entry name" value="RNASE_3_1"/>
    <property type="match status" value="1"/>
</dbReference>
<evidence type="ECO:0000256" key="7">
    <source>
        <dbReference type="ARBA" id="ARBA00022842"/>
    </source>
</evidence>
<reference evidence="12" key="2">
    <citation type="submission" date="2019-10" db="EMBL/GenBank/DDBJ databases">
        <title>A de novo genome assembly of a pear dwarfing rootstock.</title>
        <authorList>
            <person name="Wang F."/>
            <person name="Wang J."/>
            <person name="Li S."/>
            <person name="Zhang Y."/>
            <person name="Fang M."/>
            <person name="Ma L."/>
            <person name="Zhao Y."/>
            <person name="Jiang S."/>
        </authorList>
    </citation>
    <scope>NUCLEOTIDE SEQUENCE [LARGE SCALE GENOMIC DNA]</scope>
</reference>
<dbReference type="GO" id="GO:0005737">
    <property type="term" value="C:cytoplasm"/>
    <property type="evidence" value="ECO:0007669"/>
    <property type="project" value="TreeGrafter"/>
</dbReference>
<dbReference type="GO" id="GO:0004525">
    <property type="term" value="F:ribonuclease III activity"/>
    <property type="evidence" value="ECO:0007669"/>
    <property type="project" value="InterPro"/>
</dbReference>
<dbReference type="SMART" id="SM00535">
    <property type="entry name" value="RIBOc"/>
    <property type="match status" value="1"/>
</dbReference>
<evidence type="ECO:0000313" key="12">
    <source>
        <dbReference type="Proteomes" id="UP000327157"/>
    </source>
</evidence>
<comment type="caution">
    <text evidence="11">The sequence shown here is derived from an EMBL/GenBank/DDBJ whole genome shotgun (WGS) entry which is preliminary data.</text>
</comment>
<dbReference type="Proteomes" id="UP000327157">
    <property type="component" value="Chromosome 5"/>
</dbReference>
<dbReference type="GO" id="GO:0030422">
    <property type="term" value="P:siRNA processing"/>
    <property type="evidence" value="ECO:0007669"/>
    <property type="project" value="TreeGrafter"/>
</dbReference>
<comment type="cofactor">
    <cofactor evidence="2">
        <name>Mg(2+)</name>
        <dbReference type="ChEBI" id="CHEBI:18420"/>
    </cofactor>
</comment>
<dbReference type="PANTHER" id="PTHR14950:SF46">
    <property type="entry name" value="ENDORIBONUCLEASE DICER HOMOLOG 3"/>
    <property type="match status" value="1"/>
</dbReference>
<evidence type="ECO:0000256" key="8">
    <source>
        <dbReference type="ARBA" id="ARBA00022884"/>
    </source>
</evidence>
<keyword evidence="6" id="KW-0378">Hydrolase</keyword>
<reference evidence="11 12" key="3">
    <citation type="submission" date="2019-11" db="EMBL/GenBank/DDBJ databases">
        <title>A de novo genome assembly of a pear dwarfing rootstock.</title>
        <authorList>
            <person name="Wang F."/>
            <person name="Wang J."/>
            <person name="Li S."/>
            <person name="Zhang Y."/>
            <person name="Fang M."/>
            <person name="Ma L."/>
            <person name="Zhao Y."/>
            <person name="Jiang S."/>
        </authorList>
    </citation>
    <scope>NUCLEOTIDE SEQUENCE [LARGE SCALE GENOMIC DNA]</scope>
    <source>
        <strain evidence="11">S2</strain>
        <tissue evidence="11">Leaf</tissue>
    </source>
</reference>
<keyword evidence="8" id="KW-0694">RNA-binding</keyword>
<evidence type="ECO:0000256" key="2">
    <source>
        <dbReference type="ARBA" id="ARBA00001946"/>
    </source>
</evidence>
<keyword evidence="3" id="KW-0540">Nuclease</keyword>
<keyword evidence="7" id="KW-0460">Magnesium</keyword>
<accession>A0A5N5IDB1</accession>
<evidence type="ECO:0000256" key="3">
    <source>
        <dbReference type="ARBA" id="ARBA00022722"/>
    </source>
</evidence>
<dbReference type="PANTHER" id="PTHR14950">
    <property type="entry name" value="DICER-RELATED"/>
    <property type="match status" value="1"/>
</dbReference>
<gene>
    <name evidence="11" type="ORF">D8674_027095</name>
</gene>
<evidence type="ECO:0000313" key="11">
    <source>
        <dbReference type="EMBL" id="KAB2636561.1"/>
    </source>
</evidence>
<keyword evidence="5" id="KW-0255">Endonuclease</keyword>
<dbReference type="GO" id="GO:0046872">
    <property type="term" value="F:metal ion binding"/>
    <property type="evidence" value="ECO:0007669"/>
    <property type="project" value="UniProtKB-KW"/>
</dbReference>
<dbReference type="GO" id="GO:0005634">
    <property type="term" value="C:nucleus"/>
    <property type="evidence" value="ECO:0007669"/>
    <property type="project" value="TreeGrafter"/>
</dbReference>
<dbReference type="Gene3D" id="1.10.1520.10">
    <property type="entry name" value="Ribonuclease III domain"/>
    <property type="match status" value="1"/>
</dbReference>
<evidence type="ECO:0000256" key="4">
    <source>
        <dbReference type="ARBA" id="ARBA00022723"/>
    </source>
</evidence>
<keyword evidence="12" id="KW-1185">Reference proteome</keyword>
<evidence type="ECO:0000256" key="5">
    <source>
        <dbReference type="ARBA" id="ARBA00022759"/>
    </source>
</evidence>
<sequence length="403" mass="45134">MQSRHLGSAFGQQIANCTTGKGRKILLQRPQPLKPLRGHPSDPTARKNDEVAVLEKKLGYQSSVKGLSQEAITHASEQKLGARYCYQRLEFLGDSVLDVLMAQHLYHRRTTIDPGQLTDLQSPAVCNENFIGAAVRKNLHRHLQHCSGLLLSHITEYEKLCTAEALNTTILLEDPKVLGDMVESIAGAINMDNNLDLNKLEDGLLVGSRYNRSSKAVKQKEARQLSKELQGCHSLSKRRKLDSDHIDEIYSEGMEIEPCSQLTDVHSSEPISRIESSSAESRTSPAPTNFGSNQVYSHNIASPICLLWLRSARGKEKLGFLSLSCVRTPIEFGEGSEKRMDFNSYAWELSLQTPNFGTISSYDSAVVALYKLQRQGKTYNWVLLRGEHWLGWSGWTLARWPTQ</sequence>
<dbReference type="GO" id="GO:0003723">
    <property type="term" value="F:RNA binding"/>
    <property type="evidence" value="ECO:0007669"/>
    <property type="project" value="UniProtKB-KW"/>
</dbReference>
<reference evidence="11 12" key="1">
    <citation type="submission" date="2019-09" db="EMBL/GenBank/DDBJ databases">
        <authorList>
            <person name="Ou C."/>
        </authorList>
    </citation>
    <scope>NUCLEOTIDE SEQUENCE [LARGE SCALE GENOMIC DNA]</scope>
    <source>
        <strain evidence="11">S2</strain>
        <tissue evidence="11">Leaf</tissue>
    </source>
</reference>
<feature type="region of interest" description="Disordered" evidence="9">
    <location>
        <begin position="266"/>
        <end position="289"/>
    </location>
</feature>
<evidence type="ECO:0000259" key="10">
    <source>
        <dbReference type="PROSITE" id="PS50142"/>
    </source>
</evidence>
<dbReference type="AlphaFoldDB" id="A0A5N5IDB1"/>
<dbReference type="OrthoDB" id="6513042at2759"/>
<dbReference type="SUPFAM" id="SSF69065">
    <property type="entry name" value="RNase III domain-like"/>
    <property type="match status" value="1"/>
</dbReference>
<keyword evidence="4" id="KW-0479">Metal-binding</keyword>
<comment type="cofactor">
    <cofactor evidence="1">
        <name>Mn(2+)</name>
        <dbReference type="ChEBI" id="CHEBI:29035"/>
    </cofactor>
</comment>
<evidence type="ECO:0000256" key="1">
    <source>
        <dbReference type="ARBA" id="ARBA00001936"/>
    </source>
</evidence>
<name>A0A5N5IDB1_9ROSA</name>
<evidence type="ECO:0000256" key="9">
    <source>
        <dbReference type="SAM" id="MobiDB-lite"/>
    </source>
</evidence>
<protein>
    <submittedName>
        <fullName evidence="11">Endoribonuclease Dicer 3a-like</fullName>
    </submittedName>
</protein>
<dbReference type="InterPro" id="IPR036389">
    <property type="entry name" value="RNase_III_sf"/>
</dbReference>
<dbReference type="CDD" id="cd00593">
    <property type="entry name" value="RIBOc"/>
    <property type="match status" value="1"/>
</dbReference>
<organism evidence="11 12">
    <name type="scientific">Pyrus ussuriensis x Pyrus communis</name>
    <dbReference type="NCBI Taxonomy" id="2448454"/>
    <lineage>
        <taxon>Eukaryota</taxon>
        <taxon>Viridiplantae</taxon>
        <taxon>Streptophyta</taxon>
        <taxon>Embryophyta</taxon>
        <taxon>Tracheophyta</taxon>
        <taxon>Spermatophyta</taxon>
        <taxon>Magnoliopsida</taxon>
        <taxon>eudicotyledons</taxon>
        <taxon>Gunneridae</taxon>
        <taxon>Pentapetalae</taxon>
        <taxon>rosids</taxon>
        <taxon>fabids</taxon>
        <taxon>Rosales</taxon>
        <taxon>Rosaceae</taxon>
        <taxon>Amygdaloideae</taxon>
        <taxon>Maleae</taxon>
        <taxon>Pyrus</taxon>
    </lineage>
</organism>
<evidence type="ECO:0000256" key="6">
    <source>
        <dbReference type="ARBA" id="ARBA00022801"/>
    </source>
</evidence>
<dbReference type="Pfam" id="PF00636">
    <property type="entry name" value="Ribonuclease_3"/>
    <property type="match status" value="1"/>
</dbReference>
<proteinExistence type="predicted"/>